<dbReference type="Pfam" id="PF25023">
    <property type="entry name" value="TEN_YD-shell"/>
    <property type="match status" value="1"/>
</dbReference>
<dbReference type="InterPro" id="IPR050708">
    <property type="entry name" value="T6SS_VgrG/RHS"/>
</dbReference>
<keyword evidence="1" id="KW-0677">Repeat</keyword>
<reference evidence="3" key="1">
    <citation type="submission" date="2020-01" db="EMBL/GenBank/DDBJ databases">
        <authorList>
            <person name="Meier V. D."/>
            <person name="Meier V D."/>
        </authorList>
    </citation>
    <scope>NUCLEOTIDE SEQUENCE</scope>
    <source>
        <strain evidence="3">HLG_WM_MAG_06</strain>
    </source>
</reference>
<protein>
    <recommendedName>
        <fullName evidence="2">Teneurin-like YD-shell domain-containing protein</fullName>
    </recommendedName>
</protein>
<feature type="domain" description="Teneurin-like YD-shell" evidence="2">
    <location>
        <begin position="12"/>
        <end position="267"/>
    </location>
</feature>
<gene>
    <name evidence="3" type="ORF">HELGO_WM18165</name>
</gene>
<evidence type="ECO:0000313" key="3">
    <source>
        <dbReference type="EMBL" id="CAA6810388.1"/>
    </source>
</evidence>
<dbReference type="NCBIfam" id="TIGR03696">
    <property type="entry name" value="Rhs_assc_core"/>
    <property type="match status" value="1"/>
</dbReference>
<dbReference type="AlphaFoldDB" id="A0A6S6SJT9"/>
<accession>A0A6S6SJT9</accession>
<dbReference type="PANTHER" id="PTHR32305:SF15">
    <property type="entry name" value="PROTEIN RHSA-RELATED"/>
    <property type="match status" value="1"/>
</dbReference>
<dbReference type="PANTHER" id="PTHR32305">
    <property type="match status" value="1"/>
</dbReference>
<dbReference type="Gene3D" id="2.180.10.10">
    <property type="entry name" value="RHS repeat-associated core"/>
    <property type="match status" value="1"/>
</dbReference>
<organism evidence="3">
    <name type="scientific">uncultured Sulfurovum sp</name>
    <dbReference type="NCBI Taxonomy" id="269237"/>
    <lineage>
        <taxon>Bacteria</taxon>
        <taxon>Pseudomonadati</taxon>
        <taxon>Campylobacterota</taxon>
        <taxon>Epsilonproteobacteria</taxon>
        <taxon>Campylobacterales</taxon>
        <taxon>Sulfurovaceae</taxon>
        <taxon>Sulfurovum</taxon>
        <taxon>environmental samples</taxon>
    </lineage>
</organism>
<evidence type="ECO:0000256" key="1">
    <source>
        <dbReference type="ARBA" id="ARBA00022737"/>
    </source>
</evidence>
<evidence type="ECO:0000259" key="2">
    <source>
        <dbReference type="Pfam" id="PF25023"/>
    </source>
</evidence>
<dbReference type="InterPro" id="IPR022385">
    <property type="entry name" value="Rhs_assc_core"/>
</dbReference>
<sequence>MSILNPRKGRSTLVYDAHGKLIKKSSATVSARFNYDKAGNNLNNQSKYHKETNQLLENSTHTFSYDARGNLRTKYTFNALNQVTGISITQNQKTIKSFLYTYDAIGRRISKHFYNAQNNHKTTRHYYVYDNQNIIAILDKDKHHLATITHHDTKIDTPLSITTIHGTYYYHRDHQGSIIALSNEHGEIIETITYDEHYGSILEHKRRNNNETLNPYGYTGREIEMNDLYYYRARYYDSSTQRFLSLDPIGFSSGDFNFYRYVGNSPIGFRDPLGLWEYTPSAPEEIEVREAQLNYIIDLIVAPECQVSDRVKNVYNKYRAKTPQNNENSQGQVFYVDNPKLGLYSSRPNASYSGAHRTNNATHITGHKGRRIEITSLTFNENLANPADHSQRCGYATDCNIEAILHEAYHNRYVEGLGTPSKKEKAAWESETGLPWPEGQHSEAFEEAVDQELANFKESYPDLTNEWPPLQEQELDASNIENYSPSSDINVTFNEEFISTLPVPESINVNGDISSSSIGSEDVALPNDDIDYNIENPYDEWFMDSDGSDTLPMFNRSKN</sequence>
<dbReference type="InterPro" id="IPR056823">
    <property type="entry name" value="TEN-like_YD-shell"/>
</dbReference>
<dbReference type="EMBL" id="CACVAP010000060">
    <property type="protein sequence ID" value="CAA6810388.1"/>
    <property type="molecule type" value="Genomic_DNA"/>
</dbReference>
<proteinExistence type="predicted"/>
<name>A0A6S6SJT9_9BACT</name>